<dbReference type="EMBL" id="LT598484">
    <property type="protein sequence ID" value="SCV00478.1"/>
    <property type="molecule type" value="Genomic_DNA"/>
</dbReference>
<dbReference type="PANTHER" id="PTHR12126">
    <property type="entry name" value="NADH-UBIQUINONE OXIDOREDUCTASE 39 KDA SUBUNIT-RELATED"/>
    <property type="match status" value="1"/>
</dbReference>
<dbReference type="PANTHER" id="PTHR12126:SF16">
    <property type="entry name" value="MIOREX COMPLEX COMPONENT 2"/>
    <property type="match status" value="1"/>
</dbReference>
<keyword evidence="3" id="KW-1185">Reference proteome</keyword>
<dbReference type="OrthoDB" id="276721at2759"/>
<evidence type="ECO:0000313" key="3">
    <source>
        <dbReference type="Proteomes" id="UP000191144"/>
    </source>
</evidence>
<reference evidence="3" key="1">
    <citation type="submission" date="2016-03" db="EMBL/GenBank/DDBJ databases">
        <authorList>
            <person name="Devillers Hugo."/>
        </authorList>
    </citation>
    <scope>NUCLEOTIDE SEQUENCE [LARGE SCALE GENOMIC DNA]</scope>
</reference>
<dbReference type="AlphaFoldDB" id="A0A1G4K8R7"/>
<dbReference type="Proteomes" id="UP000191144">
    <property type="component" value="Chromosome G"/>
</dbReference>
<evidence type="ECO:0000313" key="2">
    <source>
        <dbReference type="EMBL" id="SCV00478.1"/>
    </source>
</evidence>
<feature type="domain" description="NAD-dependent epimerase/dehydratase" evidence="1">
    <location>
        <begin position="6"/>
        <end position="79"/>
    </location>
</feature>
<dbReference type="Pfam" id="PF01370">
    <property type="entry name" value="Epimerase"/>
    <property type="match status" value="1"/>
</dbReference>
<dbReference type="InterPro" id="IPR001509">
    <property type="entry name" value="Epimerase_deHydtase"/>
</dbReference>
<dbReference type="InterPro" id="IPR036291">
    <property type="entry name" value="NAD(P)-bd_dom_sf"/>
</dbReference>
<accession>A0A1G4K8R7</accession>
<dbReference type="InterPro" id="IPR051207">
    <property type="entry name" value="ComplexI_NDUFA9_subunit"/>
</dbReference>
<sequence>MVKNLLVFGGSGFLGRRICQTAVENGYEVTSLTRSGTAPRAKASWEKEWIGQVKWRHCDVLNPKTYSQCLESADNVVHSIGILLEDSSYKAQLNGKVAFDAKKMLQWGSNPMKNNPNFTYEVMNKQSALTLAQEFAKIHRNAGTGLRRTMTYVSADRSFPGIPNGYIESKRAAEAGIMRLEQELRPILLRPGFMFDELDTSLGKLEFRSQVKNLLDLANWSNSKILGRRIECVNQLFRPTVSTQQVSRALLQKIEDPIFEGVVSLEQIIKG</sequence>
<gene>
    <name evidence="2" type="ORF">LAME_0G09978G</name>
</gene>
<dbReference type="GO" id="GO:0044877">
    <property type="term" value="F:protein-containing complex binding"/>
    <property type="evidence" value="ECO:0007669"/>
    <property type="project" value="TreeGrafter"/>
</dbReference>
<name>A0A1G4K8R7_9SACH</name>
<proteinExistence type="predicted"/>
<evidence type="ECO:0000259" key="1">
    <source>
        <dbReference type="Pfam" id="PF01370"/>
    </source>
</evidence>
<organism evidence="2 3">
    <name type="scientific">Lachancea meyersii CBS 8951</name>
    <dbReference type="NCBI Taxonomy" id="1266667"/>
    <lineage>
        <taxon>Eukaryota</taxon>
        <taxon>Fungi</taxon>
        <taxon>Dikarya</taxon>
        <taxon>Ascomycota</taxon>
        <taxon>Saccharomycotina</taxon>
        <taxon>Saccharomycetes</taxon>
        <taxon>Saccharomycetales</taxon>
        <taxon>Saccharomycetaceae</taxon>
        <taxon>Lachancea</taxon>
    </lineage>
</organism>
<protein>
    <submittedName>
        <fullName evidence="2">LAME_0G09978g1_1</fullName>
    </submittedName>
</protein>
<dbReference type="SUPFAM" id="SSF51735">
    <property type="entry name" value="NAD(P)-binding Rossmann-fold domains"/>
    <property type="match status" value="1"/>
</dbReference>
<dbReference type="GO" id="GO:0005739">
    <property type="term" value="C:mitochondrion"/>
    <property type="evidence" value="ECO:0007669"/>
    <property type="project" value="TreeGrafter"/>
</dbReference>
<dbReference type="Gene3D" id="3.40.50.720">
    <property type="entry name" value="NAD(P)-binding Rossmann-like Domain"/>
    <property type="match status" value="1"/>
</dbReference>